<protein>
    <submittedName>
        <fullName evidence="1">Uncharacterized protein</fullName>
    </submittedName>
</protein>
<dbReference type="HOGENOM" id="CLU_1807660_0_0_1"/>
<accession>A0A0B1P3H3</accession>
<name>A0A0B1P3H3_UNCNE</name>
<evidence type="ECO:0000313" key="1">
    <source>
        <dbReference type="EMBL" id="KHJ33237.1"/>
    </source>
</evidence>
<sequence length="143" mass="16274">MKLLSMKVPAHFRIIKLRYNERGNPTGLTTAQTTADALVTRVKEEILQTALRFDAKITEIAANQQWIYLKAHEVELGQYCNENGLSQIKEEVTAGQSSLELPFVPRWVSRHEKMINMSSKCKVFVRNRVVTLLINGVESSVEE</sequence>
<evidence type="ECO:0000313" key="2">
    <source>
        <dbReference type="Proteomes" id="UP000030854"/>
    </source>
</evidence>
<gene>
    <name evidence="1" type="ORF">EV44_g1974</name>
</gene>
<proteinExistence type="predicted"/>
<reference evidence="1 2" key="1">
    <citation type="journal article" date="2014" name="BMC Genomics">
        <title>Adaptive genomic structural variation in the grape powdery mildew pathogen, Erysiphe necator.</title>
        <authorList>
            <person name="Jones L."/>
            <person name="Riaz S."/>
            <person name="Morales-Cruz A."/>
            <person name="Amrine K.C."/>
            <person name="McGuire B."/>
            <person name="Gubler W.D."/>
            <person name="Walker M.A."/>
            <person name="Cantu D."/>
        </authorList>
    </citation>
    <scope>NUCLEOTIDE SEQUENCE [LARGE SCALE GENOMIC DNA]</scope>
    <source>
        <strain evidence="2">c</strain>
    </source>
</reference>
<dbReference type="EMBL" id="JNVN01001550">
    <property type="protein sequence ID" value="KHJ33237.1"/>
    <property type="molecule type" value="Genomic_DNA"/>
</dbReference>
<dbReference type="AlphaFoldDB" id="A0A0B1P3H3"/>
<organism evidence="1 2">
    <name type="scientific">Uncinula necator</name>
    <name type="common">Grape powdery mildew</name>
    <dbReference type="NCBI Taxonomy" id="52586"/>
    <lineage>
        <taxon>Eukaryota</taxon>
        <taxon>Fungi</taxon>
        <taxon>Dikarya</taxon>
        <taxon>Ascomycota</taxon>
        <taxon>Pezizomycotina</taxon>
        <taxon>Leotiomycetes</taxon>
        <taxon>Erysiphales</taxon>
        <taxon>Erysiphaceae</taxon>
        <taxon>Erysiphe</taxon>
    </lineage>
</organism>
<comment type="caution">
    <text evidence="1">The sequence shown here is derived from an EMBL/GenBank/DDBJ whole genome shotgun (WGS) entry which is preliminary data.</text>
</comment>
<keyword evidence="2" id="KW-1185">Reference proteome</keyword>
<dbReference type="Proteomes" id="UP000030854">
    <property type="component" value="Unassembled WGS sequence"/>
</dbReference>